<evidence type="ECO:0000313" key="3">
    <source>
        <dbReference type="Proteomes" id="UP001589836"/>
    </source>
</evidence>
<feature type="coiled-coil region" evidence="1">
    <location>
        <begin position="175"/>
        <end position="202"/>
    </location>
</feature>
<protein>
    <submittedName>
        <fullName evidence="2">Stage II sporulation protein R</fullName>
    </submittedName>
</protein>
<proteinExistence type="predicted"/>
<dbReference type="Proteomes" id="UP001589836">
    <property type="component" value="Unassembled WGS sequence"/>
</dbReference>
<dbReference type="EMBL" id="JBHLTP010000013">
    <property type="protein sequence ID" value="MFC0525222.1"/>
    <property type="molecule type" value="Genomic_DNA"/>
</dbReference>
<accession>A0ABV6LS39</accession>
<dbReference type="NCBIfam" id="TIGR02837">
    <property type="entry name" value="spore_II_R"/>
    <property type="match status" value="1"/>
</dbReference>
<evidence type="ECO:0000313" key="2">
    <source>
        <dbReference type="EMBL" id="MFC0525222.1"/>
    </source>
</evidence>
<sequence length="220" mass="25112">MKKVWVKVVAFIAVLAIFPFTLHGYGTEQVMSEEDYQVIPDEAIRLRILANSDEEKDQELKRKVRDAVNAHITEWVSDITDIEDAYTEIDTRLEDVEQIVDNVLTEEGAKEAFSVKFGEVEFPAKLYGNYVYPAGLYEAILITIGEGKGANWWCVLFPPLCFLDFNNGTSVAHAEEKEESIQEESKSNIEELEKLVEKEAGQDEVEVKFFLFEWVGNLFS</sequence>
<organism evidence="2 3">
    <name type="scientific">Pontibacillus salicampi</name>
    <dbReference type="NCBI Taxonomy" id="1449801"/>
    <lineage>
        <taxon>Bacteria</taxon>
        <taxon>Bacillati</taxon>
        <taxon>Bacillota</taxon>
        <taxon>Bacilli</taxon>
        <taxon>Bacillales</taxon>
        <taxon>Bacillaceae</taxon>
        <taxon>Pontibacillus</taxon>
    </lineage>
</organism>
<gene>
    <name evidence="2" type="primary">spoIIR</name>
    <name evidence="2" type="ORF">ACFFGV_16695</name>
</gene>
<dbReference type="Pfam" id="PF09551">
    <property type="entry name" value="Spore_II_R"/>
    <property type="match status" value="1"/>
</dbReference>
<reference evidence="2 3" key="1">
    <citation type="submission" date="2024-09" db="EMBL/GenBank/DDBJ databases">
        <authorList>
            <person name="Sun Q."/>
            <person name="Mori K."/>
        </authorList>
    </citation>
    <scope>NUCLEOTIDE SEQUENCE [LARGE SCALE GENOMIC DNA]</scope>
    <source>
        <strain evidence="2 3">NCAIM B.02529</strain>
    </source>
</reference>
<dbReference type="RefSeq" id="WP_377350223.1">
    <property type="nucleotide sequence ID" value="NZ_JBHLTP010000013.1"/>
</dbReference>
<comment type="caution">
    <text evidence="2">The sequence shown here is derived from an EMBL/GenBank/DDBJ whole genome shotgun (WGS) entry which is preliminary data.</text>
</comment>
<dbReference type="InterPro" id="IPR014202">
    <property type="entry name" value="Spore_II_R"/>
</dbReference>
<keyword evidence="3" id="KW-1185">Reference proteome</keyword>
<evidence type="ECO:0000256" key="1">
    <source>
        <dbReference type="SAM" id="Coils"/>
    </source>
</evidence>
<keyword evidence="1" id="KW-0175">Coiled coil</keyword>
<name>A0ABV6LS39_9BACI</name>